<organism evidence="1 2">
    <name type="scientific">Citrus x changshan-huyou</name>
    <dbReference type="NCBI Taxonomy" id="2935761"/>
    <lineage>
        <taxon>Eukaryota</taxon>
        <taxon>Viridiplantae</taxon>
        <taxon>Streptophyta</taxon>
        <taxon>Embryophyta</taxon>
        <taxon>Tracheophyta</taxon>
        <taxon>Spermatophyta</taxon>
        <taxon>Magnoliopsida</taxon>
        <taxon>eudicotyledons</taxon>
        <taxon>Gunneridae</taxon>
        <taxon>Pentapetalae</taxon>
        <taxon>rosids</taxon>
        <taxon>malvids</taxon>
        <taxon>Sapindales</taxon>
        <taxon>Rutaceae</taxon>
        <taxon>Aurantioideae</taxon>
        <taxon>Citrus</taxon>
    </lineage>
</organism>
<gene>
    <name evidence="1" type="ORF">WN944_014709</name>
</gene>
<accession>A0AAP0QIZ0</accession>
<dbReference type="EMBL" id="JBCGBO010000005">
    <property type="protein sequence ID" value="KAK9199518.1"/>
    <property type="molecule type" value="Genomic_DNA"/>
</dbReference>
<reference evidence="1 2" key="1">
    <citation type="submission" date="2024-05" db="EMBL/GenBank/DDBJ databases">
        <title>Haplotype-resolved chromosome-level genome assembly of Huyou (Citrus changshanensis).</title>
        <authorList>
            <person name="Miao C."/>
            <person name="Chen W."/>
            <person name="Wu Y."/>
            <person name="Wang L."/>
            <person name="Zhao S."/>
            <person name="Grierson D."/>
            <person name="Xu C."/>
            <person name="Chen K."/>
        </authorList>
    </citation>
    <scope>NUCLEOTIDE SEQUENCE [LARGE SCALE GENOMIC DNA]</scope>
    <source>
        <strain evidence="1">01-14</strain>
        <tissue evidence="1">Leaf</tissue>
    </source>
</reference>
<keyword evidence="2" id="KW-1185">Reference proteome</keyword>
<comment type="caution">
    <text evidence="1">The sequence shown here is derived from an EMBL/GenBank/DDBJ whole genome shotgun (WGS) entry which is preliminary data.</text>
</comment>
<name>A0AAP0QIZ0_9ROSI</name>
<dbReference type="Proteomes" id="UP001428341">
    <property type="component" value="Unassembled WGS sequence"/>
</dbReference>
<sequence length="51" mass="6010">MLRLVIQCGFVPFCSYAVCINIKGLFFKMAFGQLPTKLYFLKEERKIYQNV</sequence>
<proteinExistence type="predicted"/>
<evidence type="ECO:0000313" key="1">
    <source>
        <dbReference type="EMBL" id="KAK9199518.1"/>
    </source>
</evidence>
<evidence type="ECO:0000313" key="2">
    <source>
        <dbReference type="Proteomes" id="UP001428341"/>
    </source>
</evidence>
<dbReference type="AlphaFoldDB" id="A0AAP0QIZ0"/>
<protein>
    <submittedName>
        <fullName evidence="1">Uncharacterized protein</fullName>
    </submittedName>
</protein>